<dbReference type="InterPro" id="IPR001466">
    <property type="entry name" value="Beta-lactam-related"/>
</dbReference>
<sequence length="180" mass="20574">MRILGIFLLLSFINFGCKNQSSSVESQNENYDFLTDSLQIDNELAAHNLAGFSLAIIDDYEIIYSKQFGLKSFETSEKIDENTAFSTASISKPITALLCLILEEKGLINLEDPIEDYLKRWKLPESQLILTNKPNWLHFLNHTSGTSQHGFADFYEGDYIPSIVESLYGKIPRYDKEIEF</sequence>
<proteinExistence type="predicted"/>
<feature type="domain" description="Beta-lactamase-related" evidence="1">
    <location>
        <begin position="41"/>
        <end position="158"/>
    </location>
</feature>
<dbReference type="InParanoid" id="A0A1H9PEI8"/>
<dbReference type="SUPFAM" id="SSF56601">
    <property type="entry name" value="beta-lactamase/transpeptidase-like"/>
    <property type="match status" value="1"/>
</dbReference>
<evidence type="ECO:0000313" key="2">
    <source>
        <dbReference type="EMBL" id="SER46239.1"/>
    </source>
</evidence>
<dbReference type="Pfam" id="PF00144">
    <property type="entry name" value="Beta-lactamase"/>
    <property type="match status" value="1"/>
</dbReference>
<dbReference type="Proteomes" id="UP000199021">
    <property type="component" value="Unassembled WGS sequence"/>
</dbReference>
<dbReference type="PANTHER" id="PTHR46825:SF12">
    <property type="entry name" value="PENICILLIN-BINDING PROTEIN 4"/>
    <property type="match status" value="1"/>
</dbReference>
<dbReference type="EMBL" id="FOFB01000047">
    <property type="protein sequence ID" value="SER46239.1"/>
    <property type="molecule type" value="Genomic_DNA"/>
</dbReference>
<organism evidence="2 3">
    <name type="scientific">Neolewinella agarilytica</name>
    <dbReference type="NCBI Taxonomy" id="478744"/>
    <lineage>
        <taxon>Bacteria</taxon>
        <taxon>Pseudomonadati</taxon>
        <taxon>Bacteroidota</taxon>
        <taxon>Saprospiria</taxon>
        <taxon>Saprospirales</taxon>
        <taxon>Lewinellaceae</taxon>
        <taxon>Neolewinella</taxon>
    </lineage>
</organism>
<evidence type="ECO:0000313" key="3">
    <source>
        <dbReference type="Proteomes" id="UP000199021"/>
    </source>
</evidence>
<dbReference type="InterPro" id="IPR050491">
    <property type="entry name" value="AmpC-like"/>
</dbReference>
<gene>
    <name evidence="2" type="ORF">SAMN05444359_1471</name>
</gene>
<keyword evidence="3" id="KW-1185">Reference proteome</keyword>
<accession>A0A1H9PEI8</accession>
<dbReference type="PANTHER" id="PTHR46825">
    <property type="entry name" value="D-ALANYL-D-ALANINE-CARBOXYPEPTIDASE/ENDOPEPTIDASE AMPH"/>
    <property type="match status" value="1"/>
</dbReference>
<reference evidence="3" key="1">
    <citation type="submission" date="2016-10" db="EMBL/GenBank/DDBJ databases">
        <authorList>
            <person name="Varghese N."/>
            <person name="Submissions S."/>
        </authorList>
    </citation>
    <scope>NUCLEOTIDE SEQUENCE [LARGE SCALE GENOMIC DNA]</scope>
    <source>
        <strain evidence="3">DSM 24740</strain>
    </source>
</reference>
<dbReference type="AlphaFoldDB" id="A0A1H9PEI8"/>
<evidence type="ECO:0000259" key="1">
    <source>
        <dbReference type="Pfam" id="PF00144"/>
    </source>
</evidence>
<protein>
    <submittedName>
        <fullName evidence="2">Beta-lactamase</fullName>
    </submittedName>
</protein>
<dbReference type="Gene3D" id="3.40.710.10">
    <property type="entry name" value="DD-peptidase/beta-lactamase superfamily"/>
    <property type="match status" value="1"/>
</dbReference>
<dbReference type="STRING" id="478744.SAMN05444359_1471"/>
<name>A0A1H9PEI8_9BACT</name>
<dbReference type="InterPro" id="IPR012338">
    <property type="entry name" value="Beta-lactam/transpept-like"/>
</dbReference>